<dbReference type="PANTHER" id="PTHR44688">
    <property type="entry name" value="DNA-BINDING TRANSCRIPTIONAL ACTIVATOR DEVR_DOSR"/>
    <property type="match status" value="1"/>
</dbReference>
<dbReference type="SMART" id="SM00421">
    <property type="entry name" value="HTH_LUXR"/>
    <property type="match status" value="1"/>
</dbReference>
<dbReference type="PROSITE" id="PS50043">
    <property type="entry name" value="HTH_LUXR_2"/>
    <property type="match status" value="1"/>
</dbReference>
<accession>A0ABM8TNU5</accession>
<evidence type="ECO:0000256" key="1">
    <source>
        <dbReference type="ARBA" id="ARBA00023015"/>
    </source>
</evidence>
<protein>
    <submittedName>
        <fullName evidence="5">HTH-type transcriptional regulator MalT</fullName>
    </submittedName>
</protein>
<evidence type="ECO:0000313" key="6">
    <source>
        <dbReference type="Proteomes" id="UP000672657"/>
    </source>
</evidence>
<evidence type="ECO:0000313" key="5">
    <source>
        <dbReference type="EMBL" id="CAG2156380.1"/>
    </source>
</evidence>
<dbReference type="InterPro" id="IPR011990">
    <property type="entry name" value="TPR-like_helical_dom_sf"/>
</dbReference>
<dbReference type="Pfam" id="PF00196">
    <property type="entry name" value="GerE"/>
    <property type="match status" value="1"/>
</dbReference>
<dbReference type="PRINTS" id="PR00038">
    <property type="entry name" value="HTHLUXR"/>
</dbReference>
<keyword evidence="6" id="KW-1185">Reference proteome</keyword>
<dbReference type="Gene3D" id="1.10.10.10">
    <property type="entry name" value="Winged helix-like DNA-binding domain superfamily/Winged helix DNA-binding domain"/>
    <property type="match status" value="1"/>
</dbReference>
<organism evidence="5 6">
    <name type="scientific">Cupriavidus numazuensis</name>
    <dbReference type="NCBI Taxonomy" id="221992"/>
    <lineage>
        <taxon>Bacteria</taxon>
        <taxon>Pseudomonadati</taxon>
        <taxon>Pseudomonadota</taxon>
        <taxon>Betaproteobacteria</taxon>
        <taxon>Burkholderiales</taxon>
        <taxon>Burkholderiaceae</taxon>
        <taxon>Cupriavidus</taxon>
    </lineage>
</organism>
<dbReference type="CDD" id="cd06170">
    <property type="entry name" value="LuxR_C_like"/>
    <property type="match status" value="1"/>
</dbReference>
<reference evidence="5 6" key="1">
    <citation type="submission" date="2021-03" db="EMBL/GenBank/DDBJ databases">
        <authorList>
            <person name="Peeters C."/>
        </authorList>
    </citation>
    <scope>NUCLEOTIDE SEQUENCE [LARGE SCALE GENOMIC DNA]</scope>
    <source>
        <strain evidence="5 6">LMG 26411</strain>
    </source>
</reference>
<gene>
    <name evidence="5" type="primary">malT_11</name>
    <name evidence="5" type="ORF">LMG26411_05230</name>
</gene>
<keyword evidence="1" id="KW-0805">Transcription regulation</keyword>
<dbReference type="Proteomes" id="UP000672657">
    <property type="component" value="Unassembled WGS sequence"/>
</dbReference>
<comment type="caution">
    <text evidence="5">The sequence shown here is derived from an EMBL/GenBank/DDBJ whole genome shotgun (WGS) entry which is preliminary data.</text>
</comment>
<name>A0ABM8TNU5_9BURK</name>
<dbReference type="PROSITE" id="PS00622">
    <property type="entry name" value="HTH_LUXR_1"/>
    <property type="match status" value="1"/>
</dbReference>
<dbReference type="Gene3D" id="1.25.40.10">
    <property type="entry name" value="Tetratricopeptide repeat domain"/>
    <property type="match status" value="1"/>
</dbReference>
<keyword evidence="3" id="KW-0804">Transcription</keyword>
<sequence>MHLEVGVLLERQRLMLHENRLWEAQACAKRIEQITGPGHADAAFADDLAIMASLARSHLDLADGRPAEAAATFRHWKEHASARGDYHLAMACAAMRAIASDAAGDTDAAHDALSQYFELAGPHGLRATLLDTGAALEPLLKSYSTGVAVSRLSPPASTLFRATISPHDREDPATIAVAGTVLSPRERDILALIAQDKSNKEISRLLSIAPETVKTHVKHIFGKLEVNRRTHAVKRAALLRLLPEVGRT</sequence>
<dbReference type="InterPro" id="IPR016032">
    <property type="entry name" value="Sig_transdc_resp-reg_C-effctor"/>
</dbReference>
<evidence type="ECO:0000259" key="4">
    <source>
        <dbReference type="PROSITE" id="PS50043"/>
    </source>
</evidence>
<evidence type="ECO:0000256" key="3">
    <source>
        <dbReference type="ARBA" id="ARBA00023163"/>
    </source>
</evidence>
<feature type="domain" description="HTH luxR-type" evidence="4">
    <location>
        <begin position="175"/>
        <end position="240"/>
    </location>
</feature>
<evidence type="ECO:0000256" key="2">
    <source>
        <dbReference type="ARBA" id="ARBA00023125"/>
    </source>
</evidence>
<dbReference type="EMBL" id="CAJPVI010000037">
    <property type="protein sequence ID" value="CAG2156380.1"/>
    <property type="molecule type" value="Genomic_DNA"/>
</dbReference>
<dbReference type="SUPFAM" id="SSF46894">
    <property type="entry name" value="C-terminal effector domain of the bipartite response regulators"/>
    <property type="match status" value="1"/>
</dbReference>
<dbReference type="PANTHER" id="PTHR44688:SF16">
    <property type="entry name" value="DNA-BINDING TRANSCRIPTIONAL ACTIVATOR DEVR_DOSR"/>
    <property type="match status" value="1"/>
</dbReference>
<dbReference type="InterPro" id="IPR000792">
    <property type="entry name" value="Tscrpt_reg_LuxR_C"/>
</dbReference>
<keyword evidence="2" id="KW-0238">DNA-binding</keyword>
<dbReference type="InterPro" id="IPR036388">
    <property type="entry name" value="WH-like_DNA-bd_sf"/>
</dbReference>
<proteinExistence type="predicted"/>